<dbReference type="Gene3D" id="1.10.510.10">
    <property type="entry name" value="Transferase(Phosphotransferase) domain 1"/>
    <property type="match status" value="1"/>
</dbReference>
<keyword evidence="9" id="KW-1133">Transmembrane helix</keyword>
<evidence type="ECO:0000256" key="6">
    <source>
        <dbReference type="ARBA" id="ARBA00022840"/>
    </source>
</evidence>
<protein>
    <recommendedName>
        <fullName evidence="1">non-specific serine/threonine protein kinase</fullName>
        <ecNumber evidence="1">2.7.11.1</ecNumber>
    </recommendedName>
</protein>
<dbReference type="Pfam" id="PF00069">
    <property type="entry name" value="Pkinase"/>
    <property type="match status" value="1"/>
</dbReference>
<dbReference type="SUPFAM" id="SSF56112">
    <property type="entry name" value="Protein kinase-like (PK-like)"/>
    <property type="match status" value="1"/>
</dbReference>
<dbReference type="PROSITE" id="PS00107">
    <property type="entry name" value="PROTEIN_KINASE_ATP"/>
    <property type="match status" value="1"/>
</dbReference>
<dbReference type="PANTHER" id="PTHR43289:SF6">
    <property type="entry name" value="SERINE_THREONINE-PROTEIN KINASE NEKL-3"/>
    <property type="match status" value="1"/>
</dbReference>
<keyword evidence="9" id="KW-0812">Transmembrane</keyword>
<accession>A0ABP7HLR4</accession>
<dbReference type="CDD" id="cd14014">
    <property type="entry name" value="STKc_PknB_like"/>
    <property type="match status" value="1"/>
</dbReference>
<feature type="domain" description="Protein kinase" evidence="10">
    <location>
        <begin position="12"/>
        <end position="259"/>
    </location>
</feature>
<feature type="binding site" evidence="7">
    <location>
        <position position="41"/>
    </location>
    <ligand>
        <name>ATP</name>
        <dbReference type="ChEBI" id="CHEBI:30616"/>
    </ligand>
</feature>
<feature type="compositionally biased region" description="Low complexity" evidence="8">
    <location>
        <begin position="358"/>
        <end position="402"/>
    </location>
</feature>
<evidence type="ECO:0000256" key="8">
    <source>
        <dbReference type="SAM" id="MobiDB-lite"/>
    </source>
</evidence>
<dbReference type="PANTHER" id="PTHR43289">
    <property type="entry name" value="MITOGEN-ACTIVATED PROTEIN KINASE KINASE KINASE 20-RELATED"/>
    <property type="match status" value="1"/>
</dbReference>
<keyword evidence="5" id="KW-0418">Kinase</keyword>
<dbReference type="InterPro" id="IPR008271">
    <property type="entry name" value="Ser/Thr_kinase_AS"/>
</dbReference>
<evidence type="ECO:0000256" key="7">
    <source>
        <dbReference type="PROSITE-ProRule" id="PRU10141"/>
    </source>
</evidence>
<keyword evidence="9" id="KW-0472">Membrane</keyword>
<dbReference type="PROSITE" id="PS50011">
    <property type="entry name" value="PROTEIN_KINASE_DOM"/>
    <property type="match status" value="1"/>
</dbReference>
<feature type="transmembrane region" description="Helical" evidence="9">
    <location>
        <begin position="278"/>
        <end position="301"/>
    </location>
</feature>
<dbReference type="EMBL" id="BAABDE010000017">
    <property type="protein sequence ID" value="GAA3798891.1"/>
    <property type="molecule type" value="Genomic_DNA"/>
</dbReference>
<keyword evidence="2" id="KW-0723">Serine/threonine-protein kinase</keyword>
<proteinExistence type="predicted"/>
<evidence type="ECO:0000313" key="11">
    <source>
        <dbReference type="EMBL" id="GAA3798891.1"/>
    </source>
</evidence>
<evidence type="ECO:0000256" key="3">
    <source>
        <dbReference type="ARBA" id="ARBA00022679"/>
    </source>
</evidence>
<feature type="region of interest" description="Disordered" evidence="8">
    <location>
        <begin position="575"/>
        <end position="596"/>
    </location>
</feature>
<keyword evidence="6 7" id="KW-0067">ATP-binding</keyword>
<keyword evidence="4 7" id="KW-0547">Nucleotide-binding</keyword>
<dbReference type="PROSITE" id="PS00108">
    <property type="entry name" value="PROTEIN_KINASE_ST"/>
    <property type="match status" value="1"/>
</dbReference>
<gene>
    <name evidence="11" type="ORF">GCM10022403_036000</name>
</gene>
<evidence type="ECO:0000256" key="9">
    <source>
        <dbReference type="SAM" id="Phobius"/>
    </source>
</evidence>
<evidence type="ECO:0000259" key="10">
    <source>
        <dbReference type="PROSITE" id="PS50011"/>
    </source>
</evidence>
<dbReference type="InterPro" id="IPR011009">
    <property type="entry name" value="Kinase-like_dom_sf"/>
</dbReference>
<evidence type="ECO:0000256" key="2">
    <source>
        <dbReference type="ARBA" id="ARBA00022527"/>
    </source>
</evidence>
<evidence type="ECO:0000256" key="5">
    <source>
        <dbReference type="ARBA" id="ARBA00022777"/>
    </source>
</evidence>
<name>A0ABP7HLR4_9ACTN</name>
<reference evidence="12" key="1">
    <citation type="journal article" date="2019" name="Int. J. Syst. Evol. Microbiol.">
        <title>The Global Catalogue of Microorganisms (GCM) 10K type strain sequencing project: providing services to taxonomists for standard genome sequencing and annotation.</title>
        <authorList>
            <consortium name="The Broad Institute Genomics Platform"/>
            <consortium name="The Broad Institute Genome Sequencing Center for Infectious Disease"/>
            <person name="Wu L."/>
            <person name="Ma J."/>
        </authorList>
    </citation>
    <scope>NUCLEOTIDE SEQUENCE [LARGE SCALE GENOMIC DNA]</scope>
    <source>
        <strain evidence="12">JCM 17138</strain>
    </source>
</reference>
<sequence>MRDGDQWALPGYTQIKELGSGASGRVVLATHDTTGTHVAIKYLAEKLRDDPAFREVFRAEARLLGELRSPHVVELYEYVESPRGAAIVMELVDGVPLRKLLLEHGATTPEAALVVLKGSLLGLAAAHAAGVVHRDYKPDNVLVAADGSSKLVDFGIAVPSGAAANASGTPIYMAPEQWTGGEAGPATDVYAATATFFECLTGMKPYAGQTLAELAIQHIEAPIPDGLAPEPVRPLIRRGLAKTPEERPENAAAFVEELEAVATAAYGEEWEERGRRELAALAALFLLFFPLADGTASGTTALATTTLGQGARRLPGRRGKILAGLAAGVVLVVGGVAVTAVATGAGAGHRRTNAAGSGPAADGSTDGTGASGSADSPDGTPSASDVSSSPSGTGSPSASASGNDSASPGADGTSGGSTSGGAGGTGGGSSGAGGTTTTGGGSSSTGGGTGTTGGSTSGGGTATTSGGGTTTGGGTTSPPAPTLDVKSVQINAVGPMSAACTIVASVSVTTDGAADGTLYLSWFVSDSAGAVGTVVATDSVALPKGKTQISNRYTHSFAIPTRYDYLGVKVTTDPAADSGNGSFQSTAAPVDCDPPR</sequence>
<keyword evidence="3" id="KW-0808">Transferase</keyword>
<dbReference type="InterPro" id="IPR017441">
    <property type="entry name" value="Protein_kinase_ATP_BS"/>
</dbReference>
<feature type="transmembrane region" description="Helical" evidence="9">
    <location>
        <begin position="321"/>
        <end position="342"/>
    </location>
</feature>
<dbReference type="EC" id="2.7.11.1" evidence="1"/>
<organism evidence="11 12">
    <name type="scientific">Streptomyces coacervatus</name>
    <dbReference type="NCBI Taxonomy" id="647381"/>
    <lineage>
        <taxon>Bacteria</taxon>
        <taxon>Bacillati</taxon>
        <taxon>Actinomycetota</taxon>
        <taxon>Actinomycetes</taxon>
        <taxon>Kitasatosporales</taxon>
        <taxon>Streptomycetaceae</taxon>
        <taxon>Streptomyces</taxon>
    </lineage>
</organism>
<comment type="caution">
    <text evidence="11">The sequence shown here is derived from an EMBL/GenBank/DDBJ whole genome shotgun (WGS) entry which is preliminary data.</text>
</comment>
<evidence type="ECO:0000256" key="1">
    <source>
        <dbReference type="ARBA" id="ARBA00012513"/>
    </source>
</evidence>
<evidence type="ECO:0000256" key="4">
    <source>
        <dbReference type="ARBA" id="ARBA00022741"/>
    </source>
</evidence>
<dbReference type="Proteomes" id="UP001501009">
    <property type="component" value="Unassembled WGS sequence"/>
</dbReference>
<evidence type="ECO:0000313" key="12">
    <source>
        <dbReference type="Proteomes" id="UP001501009"/>
    </source>
</evidence>
<keyword evidence="12" id="KW-1185">Reference proteome</keyword>
<dbReference type="InterPro" id="IPR000719">
    <property type="entry name" value="Prot_kinase_dom"/>
</dbReference>
<feature type="region of interest" description="Disordered" evidence="8">
    <location>
        <begin position="346"/>
        <end position="483"/>
    </location>
</feature>
<feature type="compositionally biased region" description="Gly residues" evidence="8">
    <location>
        <begin position="412"/>
        <end position="475"/>
    </location>
</feature>